<name>A0AAJ1M6V4_LIMMU</name>
<comment type="caution">
    <text evidence="1">The sequence shown here is derived from an EMBL/GenBank/DDBJ whole genome shotgun (WGS) entry which is preliminary data.</text>
</comment>
<proteinExistence type="predicted"/>
<sequence>MTKNYLDDLSIRACSWVLQALTDDEKGEKADAIYTIATDIESKSIDPIFDDNLSVWDQILQTIENRANLQIVDYVDDLLNHADHALIKAIETLSKAKKVSQYSRDQFMFEQGVIDLYSAF</sequence>
<organism evidence="1 2">
    <name type="scientific">Limosilactobacillus mucosae</name>
    <name type="common">Lactobacillus mucosae</name>
    <dbReference type="NCBI Taxonomy" id="97478"/>
    <lineage>
        <taxon>Bacteria</taxon>
        <taxon>Bacillati</taxon>
        <taxon>Bacillota</taxon>
        <taxon>Bacilli</taxon>
        <taxon>Lactobacillales</taxon>
        <taxon>Lactobacillaceae</taxon>
        <taxon>Limosilactobacillus</taxon>
    </lineage>
</organism>
<dbReference type="Proteomes" id="UP001218021">
    <property type="component" value="Unassembled WGS sequence"/>
</dbReference>
<protein>
    <submittedName>
        <fullName evidence="1">Uncharacterized protein</fullName>
    </submittedName>
</protein>
<evidence type="ECO:0000313" key="2">
    <source>
        <dbReference type="Proteomes" id="UP001218021"/>
    </source>
</evidence>
<gene>
    <name evidence="1" type="ORF">PO158_04125</name>
</gene>
<dbReference type="RefSeq" id="WP_272207762.1">
    <property type="nucleotide sequence ID" value="NZ_JAQONC010000014.1"/>
</dbReference>
<dbReference type="AlphaFoldDB" id="A0AAJ1M6V4"/>
<accession>A0AAJ1M6V4</accession>
<reference evidence="1" key="1">
    <citation type="submission" date="2023-01" db="EMBL/GenBank/DDBJ databases">
        <title>Genome analysis of 13 Lactobacillus isolated from gut of wild boar.</title>
        <authorList>
            <person name="Papp P."/>
            <person name="Libisch B."/>
            <person name="Nagy T."/>
            <person name="Olasz F."/>
        </authorList>
    </citation>
    <scope>NUCLEOTIDE SEQUENCE</scope>
    <source>
        <strain evidence="1">F108</strain>
    </source>
</reference>
<dbReference type="EMBL" id="JAQOND010000014">
    <property type="protein sequence ID" value="MDC2827472.1"/>
    <property type="molecule type" value="Genomic_DNA"/>
</dbReference>
<evidence type="ECO:0000313" key="1">
    <source>
        <dbReference type="EMBL" id="MDC2827472.1"/>
    </source>
</evidence>